<dbReference type="InterPro" id="IPR031626">
    <property type="entry name" value="TRAPPC14"/>
</dbReference>
<dbReference type="AlphaFoldDB" id="A0A8C9KX18"/>
<evidence type="ECO:0000256" key="1">
    <source>
        <dbReference type="SAM" id="MobiDB-lite"/>
    </source>
</evidence>
<sequence length="150" mass="16431">MESQCDYSMYFPAVPFPPREFLAGESSGYRALPRRNHLYLGETVRFLLVLHAPSAANFPGKTPWAQLAASLSALATVTSGDSRARHEEEPDPARDPGDFANNPGHFGDAEDSRQPPPLFRECRALLTHSRAEHSGIPGSLGIFLLFPIIS</sequence>
<name>A0A8C9KX18_SERCA</name>
<dbReference type="InterPro" id="IPR055453">
    <property type="entry name" value="TRAPP14_N"/>
</dbReference>
<proteinExistence type="predicted"/>
<feature type="region of interest" description="Disordered" evidence="1">
    <location>
        <begin position="78"/>
        <end position="115"/>
    </location>
</feature>
<dbReference type="GO" id="GO:0043014">
    <property type="term" value="F:alpha-tubulin binding"/>
    <property type="evidence" value="ECO:0007669"/>
    <property type="project" value="InterPro"/>
</dbReference>
<dbReference type="PANTHER" id="PTHR16096:SF8">
    <property type="entry name" value="TRAFFICKING PROTEIN PARTICLE COMPLEX SUBUNIT 14"/>
    <property type="match status" value="1"/>
</dbReference>
<reference evidence="3" key="1">
    <citation type="submission" date="2025-08" db="UniProtKB">
        <authorList>
            <consortium name="Ensembl"/>
        </authorList>
    </citation>
    <scope>IDENTIFICATION</scope>
</reference>
<feature type="compositionally biased region" description="Basic and acidic residues" evidence="1">
    <location>
        <begin position="82"/>
        <end position="97"/>
    </location>
</feature>
<dbReference type="Proteomes" id="UP000694409">
    <property type="component" value="Unassembled WGS sequence"/>
</dbReference>
<dbReference type="GO" id="GO:0060271">
    <property type="term" value="P:cilium assembly"/>
    <property type="evidence" value="ECO:0007669"/>
    <property type="project" value="InterPro"/>
</dbReference>
<organism evidence="3 4">
    <name type="scientific">Serinus canaria</name>
    <name type="common">Island canary</name>
    <name type="synonym">Fringilla canaria</name>
    <dbReference type="NCBI Taxonomy" id="9135"/>
    <lineage>
        <taxon>Eukaryota</taxon>
        <taxon>Metazoa</taxon>
        <taxon>Chordata</taxon>
        <taxon>Craniata</taxon>
        <taxon>Vertebrata</taxon>
        <taxon>Euteleostomi</taxon>
        <taxon>Archelosauria</taxon>
        <taxon>Archosauria</taxon>
        <taxon>Dinosauria</taxon>
        <taxon>Saurischia</taxon>
        <taxon>Theropoda</taxon>
        <taxon>Coelurosauria</taxon>
        <taxon>Aves</taxon>
        <taxon>Neognathae</taxon>
        <taxon>Neoaves</taxon>
        <taxon>Telluraves</taxon>
        <taxon>Australaves</taxon>
        <taxon>Passeriformes</taxon>
        <taxon>Passeroidea</taxon>
        <taxon>Fringillidae</taxon>
        <taxon>Carduelinae</taxon>
        <taxon>Serinus</taxon>
    </lineage>
</organism>
<dbReference type="Ensembl" id="ENSSCAT00000001643.1">
    <property type="protein sequence ID" value="ENSSCAP00000001431.1"/>
    <property type="gene ID" value="ENSSCAG00000001197.1"/>
</dbReference>
<evidence type="ECO:0000259" key="2">
    <source>
        <dbReference type="Pfam" id="PF15806"/>
    </source>
</evidence>
<feature type="domain" description="TRAPP14 N-terminal" evidence="2">
    <location>
        <begin position="5"/>
        <end position="131"/>
    </location>
</feature>
<dbReference type="Pfam" id="PF15806">
    <property type="entry name" value="TRAPP14_N"/>
    <property type="match status" value="1"/>
</dbReference>
<dbReference type="GO" id="GO:1990071">
    <property type="term" value="C:TRAPPII protein complex"/>
    <property type="evidence" value="ECO:0007669"/>
    <property type="project" value="TreeGrafter"/>
</dbReference>
<keyword evidence="4" id="KW-1185">Reference proteome</keyword>
<evidence type="ECO:0000313" key="3">
    <source>
        <dbReference type="Ensembl" id="ENSSCAP00000001431.1"/>
    </source>
</evidence>
<evidence type="ECO:0000313" key="4">
    <source>
        <dbReference type="Proteomes" id="UP000694409"/>
    </source>
</evidence>
<accession>A0A8C9KX18</accession>
<protein>
    <recommendedName>
        <fullName evidence="2">TRAPP14 N-terminal domain-containing protein</fullName>
    </recommendedName>
</protein>
<dbReference type="PANTHER" id="PTHR16096">
    <property type="entry name" value="MICROTUBULE-ASSOCIATED PROTEIN 11"/>
    <property type="match status" value="1"/>
</dbReference>
<reference evidence="3" key="2">
    <citation type="submission" date="2025-09" db="UniProtKB">
        <authorList>
            <consortium name="Ensembl"/>
        </authorList>
    </citation>
    <scope>IDENTIFICATION</scope>
</reference>